<evidence type="ECO:0000256" key="5">
    <source>
        <dbReference type="SAM" id="Phobius"/>
    </source>
</evidence>
<name>A0A2K2UBK6_9ACTN</name>
<dbReference type="SMART" id="SM00421">
    <property type="entry name" value="HTH_LUXR"/>
    <property type="match status" value="1"/>
</dbReference>
<dbReference type="GO" id="GO:0003677">
    <property type="term" value="F:DNA binding"/>
    <property type="evidence" value="ECO:0007669"/>
    <property type="project" value="UniProtKB-KW"/>
</dbReference>
<keyword evidence="5" id="KW-0472">Membrane</keyword>
<dbReference type="Pfam" id="PF00196">
    <property type="entry name" value="GerE"/>
    <property type="match status" value="1"/>
</dbReference>
<feature type="transmembrane region" description="Helical" evidence="5">
    <location>
        <begin position="136"/>
        <end position="154"/>
    </location>
</feature>
<protein>
    <recommendedName>
        <fullName evidence="6">HTH luxR-type domain-containing protein</fullName>
    </recommendedName>
</protein>
<dbReference type="RefSeq" id="WP_103264949.1">
    <property type="nucleotide sequence ID" value="NZ_CABMLE010000006.1"/>
</dbReference>
<sequence>MNEKRTRAAVVGGYALLLVFFGLFAGRVNPLFFGQNIAVTFPLYAHAAEIGQVCCLFLVALLAARHPQPAERIAPHAALALLVAGYALTLYQAVGDSTPPFLASVAGALFGCGQGACFLCWFLVYARMEPTRVARAMVASTMLSGAVILAIGLIPDTVMLFSALSLIVAGCSALMYYCLGAVKTCTDEPARPAPLPDDGEPSRSALAPDGGAPPGPTLPPIGAGRLPVGRGGSPAEEGRRFLSWIFMERRSLLCLVAIAFVCGAQRVISLEGFLPDEAIRTLFSVGYLGGALAFWATGKAGGGTRTSYRTYSVLLVIMATCGVFSSFQNVQVQTVLYAVDNIAFTIVSMCVILTALNAVREFWSNPLFVGGIVCGIMYFSIQFGRMVCMAVAEFIGMDAIGILIVSVIILYVVALAAISSGLFSRQAARSAGMVGADGAGKGEGSDDPLQRVVISVANVTEDELRKNPVYRQQYKLTDREIDVAVLLLAGYNSTDIAKILMISVNTVKTHLKNLYAKMAVHNRRELIEALNEIERER</sequence>
<dbReference type="PANTHER" id="PTHR44688:SF16">
    <property type="entry name" value="DNA-BINDING TRANSCRIPTIONAL ACTIVATOR DEVR_DOSR"/>
    <property type="match status" value="1"/>
</dbReference>
<dbReference type="PROSITE" id="PS50043">
    <property type="entry name" value="HTH_LUXR_2"/>
    <property type="match status" value="1"/>
</dbReference>
<feature type="transmembrane region" description="Helical" evidence="5">
    <location>
        <begin position="100"/>
        <end position="124"/>
    </location>
</feature>
<dbReference type="Gene3D" id="1.10.10.10">
    <property type="entry name" value="Winged helix-like DNA-binding domain superfamily/Winged helix DNA-binding domain"/>
    <property type="match status" value="1"/>
</dbReference>
<feature type="domain" description="HTH luxR-type" evidence="6">
    <location>
        <begin position="469"/>
        <end position="534"/>
    </location>
</feature>
<evidence type="ECO:0000256" key="3">
    <source>
        <dbReference type="ARBA" id="ARBA00023163"/>
    </source>
</evidence>
<accession>A0A2K2UBK6</accession>
<comment type="caution">
    <text evidence="7">The sequence shown here is derived from an EMBL/GenBank/DDBJ whole genome shotgun (WGS) entry which is preliminary data.</text>
</comment>
<proteinExistence type="predicted"/>
<organism evidence="7 8">
    <name type="scientific">Enteroscipio rubneri</name>
    <dbReference type="NCBI Taxonomy" id="2070686"/>
    <lineage>
        <taxon>Bacteria</taxon>
        <taxon>Bacillati</taxon>
        <taxon>Actinomycetota</taxon>
        <taxon>Coriobacteriia</taxon>
        <taxon>Eggerthellales</taxon>
        <taxon>Eggerthellaceae</taxon>
        <taxon>Enteroscipio</taxon>
    </lineage>
</organism>
<evidence type="ECO:0000313" key="7">
    <source>
        <dbReference type="EMBL" id="PNV67664.1"/>
    </source>
</evidence>
<keyword evidence="8" id="KW-1185">Reference proteome</keyword>
<gene>
    <name evidence="7" type="ORF">C2L71_06345</name>
</gene>
<keyword evidence="1" id="KW-0805">Transcription regulation</keyword>
<feature type="transmembrane region" description="Helical" evidence="5">
    <location>
        <begin position="280"/>
        <end position="298"/>
    </location>
</feature>
<dbReference type="InterPro" id="IPR000792">
    <property type="entry name" value="Tscrpt_reg_LuxR_C"/>
</dbReference>
<keyword evidence="3" id="KW-0804">Transcription</keyword>
<feature type="transmembrane region" description="Helical" evidence="5">
    <location>
        <begin position="399"/>
        <end position="423"/>
    </location>
</feature>
<keyword evidence="2" id="KW-0238">DNA-binding</keyword>
<dbReference type="EMBL" id="PPEK01000006">
    <property type="protein sequence ID" value="PNV67664.1"/>
    <property type="molecule type" value="Genomic_DNA"/>
</dbReference>
<evidence type="ECO:0000256" key="1">
    <source>
        <dbReference type="ARBA" id="ARBA00023015"/>
    </source>
</evidence>
<feature type="transmembrane region" description="Helical" evidence="5">
    <location>
        <begin position="367"/>
        <end position="387"/>
    </location>
</feature>
<feature type="transmembrane region" description="Helical" evidence="5">
    <location>
        <begin position="334"/>
        <end position="355"/>
    </location>
</feature>
<dbReference type="PRINTS" id="PR00038">
    <property type="entry name" value="HTHLUXR"/>
</dbReference>
<dbReference type="Proteomes" id="UP000236197">
    <property type="component" value="Unassembled WGS sequence"/>
</dbReference>
<evidence type="ECO:0000256" key="4">
    <source>
        <dbReference type="SAM" id="MobiDB-lite"/>
    </source>
</evidence>
<dbReference type="PANTHER" id="PTHR44688">
    <property type="entry name" value="DNA-BINDING TRANSCRIPTIONAL ACTIVATOR DEVR_DOSR"/>
    <property type="match status" value="1"/>
</dbReference>
<keyword evidence="5" id="KW-1133">Transmembrane helix</keyword>
<evidence type="ECO:0000256" key="2">
    <source>
        <dbReference type="ARBA" id="ARBA00023125"/>
    </source>
</evidence>
<evidence type="ECO:0000259" key="6">
    <source>
        <dbReference type="PROSITE" id="PS50043"/>
    </source>
</evidence>
<feature type="transmembrane region" description="Helical" evidence="5">
    <location>
        <begin position="160"/>
        <end position="179"/>
    </location>
</feature>
<dbReference type="CDD" id="cd06170">
    <property type="entry name" value="LuxR_C_like"/>
    <property type="match status" value="1"/>
</dbReference>
<keyword evidence="5" id="KW-0812">Transmembrane</keyword>
<dbReference type="OrthoDB" id="134985at2"/>
<dbReference type="PROSITE" id="PS00622">
    <property type="entry name" value="HTH_LUXR_1"/>
    <property type="match status" value="1"/>
</dbReference>
<dbReference type="GO" id="GO:0006355">
    <property type="term" value="P:regulation of DNA-templated transcription"/>
    <property type="evidence" value="ECO:0007669"/>
    <property type="project" value="InterPro"/>
</dbReference>
<dbReference type="SUPFAM" id="SSF46894">
    <property type="entry name" value="C-terminal effector domain of the bipartite response regulators"/>
    <property type="match status" value="1"/>
</dbReference>
<feature type="transmembrane region" description="Helical" evidence="5">
    <location>
        <begin position="41"/>
        <end position="64"/>
    </location>
</feature>
<feature type="region of interest" description="Disordered" evidence="4">
    <location>
        <begin position="190"/>
        <end position="211"/>
    </location>
</feature>
<dbReference type="InterPro" id="IPR036388">
    <property type="entry name" value="WH-like_DNA-bd_sf"/>
</dbReference>
<feature type="transmembrane region" description="Helical" evidence="5">
    <location>
        <begin position="76"/>
        <end position="94"/>
    </location>
</feature>
<dbReference type="InterPro" id="IPR016032">
    <property type="entry name" value="Sig_transdc_resp-reg_C-effctor"/>
</dbReference>
<feature type="transmembrane region" description="Helical" evidence="5">
    <location>
        <begin position="250"/>
        <end position="268"/>
    </location>
</feature>
<feature type="transmembrane region" description="Helical" evidence="5">
    <location>
        <begin position="310"/>
        <end position="328"/>
    </location>
</feature>
<dbReference type="AlphaFoldDB" id="A0A2K2UBK6"/>
<reference evidence="8" key="1">
    <citation type="submission" date="2018-01" db="EMBL/GenBank/DDBJ databases">
        <title>Rubneribacter badeniensis gen. nov., sp. nov., and Colonibacter rubneri, gen. nov., sp. nov., WGS of new members of the Eggerthellaceae.</title>
        <authorList>
            <person name="Danylec N."/>
            <person name="Stoll D.A."/>
            <person name="Doetsch A."/>
            <person name="Kulling S.E."/>
            <person name="Huch M."/>
        </authorList>
    </citation>
    <scope>NUCLEOTIDE SEQUENCE [LARGE SCALE GENOMIC DNA]</scope>
    <source>
        <strain evidence="8">ResAG-96</strain>
    </source>
</reference>
<evidence type="ECO:0000313" key="8">
    <source>
        <dbReference type="Proteomes" id="UP000236197"/>
    </source>
</evidence>